<keyword evidence="1" id="KW-0472">Membrane</keyword>
<protein>
    <recommendedName>
        <fullName evidence="2">RNase H type-1 domain-containing protein</fullName>
    </recommendedName>
</protein>
<dbReference type="Gene3D" id="3.30.420.10">
    <property type="entry name" value="Ribonuclease H-like superfamily/Ribonuclease H"/>
    <property type="match status" value="1"/>
</dbReference>
<name>A0A6A3AM27_HIBSY</name>
<reference evidence="3" key="1">
    <citation type="submission" date="2019-09" db="EMBL/GenBank/DDBJ databases">
        <title>Draft genome information of white flower Hibiscus syriacus.</title>
        <authorList>
            <person name="Kim Y.-M."/>
        </authorList>
    </citation>
    <scope>NUCLEOTIDE SEQUENCE [LARGE SCALE GENOMIC DNA]</scope>
    <source>
        <strain evidence="3">YM2019G1</strain>
    </source>
</reference>
<organism evidence="3 4">
    <name type="scientific">Hibiscus syriacus</name>
    <name type="common">Rose of Sharon</name>
    <dbReference type="NCBI Taxonomy" id="106335"/>
    <lineage>
        <taxon>Eukaryota</taxon>
        <taxon>Viridiplantae</taxon>
        <taxon>Streptophyta</taxon>
        <taxon>Embryophyta</taxon>
        <taxon>Tracheophyta</taxon>
        <taxon>Spermatophyta</taxon>
        <taxon>Magnoliopsida</taxon>
        <taxon>eudicotyledons</taxon>
        <taxon>Gunneridae</taxon>
        <taxon>Pentapetalae</taxon>
        <taxon>rosids</taxon>
        <taxon>malvids</taxon>
        <taxon>Malvales</taxon>
        <taxon>Malvaceae</taxon>
        <taxon>Malvoideae</taxon>
        <taxon>Hibiscus</taxon>
    </lineage>
</organism>
<dbReference type="Pfam" id="PF13456">
    <property type="entry name" value="RVT_3"/>
    <property type="match status" value="1"/>
</dbReference>
<dbReference type="GO" id="GO:0004523">
    <property type="term" value="F:RNA-DNA hybrid ribonuclease activity"/>
    <property type="evidence" value="ECO:0007669"/>
    <property type="project" value="InterPro"/>
</dbReference>
<dbReference type="InterPro" id="IPR002156">
    <property type="entry name" value="RNaseH_domain"/>
</dbReference>
<feature type="domain" description="RNase H type-1" evidence="2">
    <location>
        <begin position="28"/>
        <end position="94"/>
    </location>
</feature>
<dbReference type="EMBL" id="VEPZ02000980">
    <property type="protein sequence ID" value="KAE8705661.1"/>
    <property type="molecule type" value="Genomic_DNA"/>
</dbReference>
<evidence type="ECO:0000313" key="3">
    <source>
        <dbReference type="EMBL" id="KAE8705661.1"/>
    </source>
</evidence>
<dbReference type="InterPro" id="IPR036397">
    <property type="entry name" value="RNaseH_sf"/>
</dbReference>
<dbReference type="PANTHER" id="PTHR47074:SF11">
    <property type="entry name" value="REVERSE TRANSCRIPTASE-LIKE PROTEIN"/>
    <property type="match status" value="1"/>
</dbReference>
<dbReference type="Proteomes" id="UP000436088">
    <property type="component" value="Unassembled WGS sequence"/>
</dbReference>
<sequence>MPFFPPKPVSIGKRWHKQTVDRIKIYVDGTFFFFSGIAGAAIGVVARDHHGMVMAGLARRLEGTFAVELAEAVAFIVSLEMAQENGWSMIDLEGNLFCGGQ</sequence>
<evidence type="ECO:0000256" key="1">
    <source>
        <dbReference type="SAM" id="Phobius"/>
    </source>
</evidence>
<keyword evidence="1" id="KW-1133">Transmembrane helix</keyword>
<feature type="transmembrane region" description="Helical" evidence="1">
    <location>
        <begin position="25"/>
        <end position="46"/>
    </location>
</feature>
<dbReference type="PANTHER" id="PTHR47074">
    <property type="entry name" value="BNAC02G40300D PROTEIN"/>
    <property type="match status" value="1"/>
</dbReference>
<dbReference type="InterPro" id="IPR052929">
    <property type="entry name" value="RNase_H-like_EbsB-rel"/>
</dbReference>
<evidence type="ECO:0000259" key="2">
    <source>
        <dbReference type="Pfam" id="PF13456"/>
    </source>
</evidence>
<proteinExistence type="predicted"/>
<evidence type="ECO:0000313" key="4">
    <source>
        <dbReference type="Proteomes" id="UP000436088"/>
    </source>
</evidence>
<comment type="caution">
    <text evidence="3">The sequence shown here is derived from an EMBL/GenBank/DDBJ whole genome shotgun (WGS) entry which is preliminary data.</text>
</comment>
<keyword evidence="4" id="KW-1185">Reference proteome</keyword>
<dbReference type="AlphaFoldDB" id="A0A6A3AM27"/>
<dbReference type="GO" id="GO:0003676">
    <property type="term" value="F:nucleic acid binding"/>
    <property type="evidence" value="ECO:0007669"/>
    <property type="project" value="InterPro"/>
</dbReference>
<keyword evidence="1" id="KW-0812">Transmembrane</keyword>
<gene>
    <name evidence="3" type="ORF">F3Y22_tig00110419pilonHSYRG00164</name>
</gene>
<accession>A0A6A3AM27</accession>